<name>A0A1H2ZT21_9PSEU</name>
<dbReference type="InterPro" id="IPR000089">
    <property type="entry name" value="Biotin_lipoyl"/>
</dbReference>
<dbReference type="GO" id="GO:0006086">
    <property type="term" value="P:pyruvate decarboxylation to acetyl-CoA"/>
    <property type="evidence" value="ECO:0007669"/>
    <property type="project" value="InterPro"/>
</dbReference>
<dbReference type="PROSITE" id="PS50968">
    <property type="entry name" value="BIOTINYL_LIPOYL"/>
    <property type="match status" value="1"/>
</dbReference>
<comment type="cofactor">
    <cofactor evidence="1 4">
        <name>(R)-lipoate</name>
        <dbReference type="ChEBI" id="CHEBI:83088"/>
    </cofactor>
</comment>
<organism evidence="8 9">
    <name type="scientific">Saccharopolyspora shandongensis</name>
    <dbReference type="NCBI Taxonomy" id="418495"/>
    <lineage>
        <taxon>Bacteria</taxon>
        <taxon>Bacillati</taxon>
        <taxon>Actinomycetota</taxon>
        <taxon>Actinomycetes</taxon>
        <taxon>Pseudonocardiales</taxon>
        <taxon>Pseudonocardiaceae</taxon>
        <taxon>Saccharopolyspora</taxon>
    </lineage>
</organism>
<dbReference type="Gene3D" id="2.40.50.100">
    <property type="match status" value="1"/>
</dbReference>
<dbReference type="Gene3D" id="4.10.320.10">
    <property type="entry name" value="E3-binding domain"/>
    <property type="match status" value="1"/>
</dbReference>
<dbReference type="PANTHER" id="PTHR23151">
    <property type="entry name" value="DIHYDROLIPOAMIDE ACETYL/SUCCINYL-TRANSFERASE-RELATED"/>
    <property type="match status" value="1"/>
</dbReference>
<dbReference type="RefSeq" id="WP_093264725.1">
    <property type="nucleotide sequence ID" value="NZ_FNOK01000008.1"/>
</dbReference>
<evidence type="ECO:0000256" key="2">
    <source>
        <dbReference type="ARBA" id="ARBA00007317"/>
    </source>
</evidence>
<dbReference type="GO" id="GO:0045254">
    <property type="term" value="C:pyruvate dehydrogenase complex"/>
    <property type="evidence" value="ECO:0007669"/>
    <property type="project" value="InterPro"/>
</dbReference>
<dbReference type="Pfam" id="PF00364">
    <property type="entry name" value="Biotin_lipoyl"/>
    <property type="match status" value="1"/>
</dbReference>
<dbReference type="SUPFAM" id="SSF47005">
    <property type="entry name" value="Peripheral subunit-binding domain of 2-oxo acid dehydrogenase complex"/>
    <property type="match status" value="1"/>
</dbReference>
<feature type="region of interest" description="Disordered" evidence="5">
    <location>
        <begin position="102"/>
        <end position="126"/>
    </location>
</feature>
<feature type="compositionally biased region" description="Basic and acidic residues" evidence="5">
    <location>
        <begin position="102"/>
        <end position="113"/>
    </location>
</feature>
<evidence type="ECO:0000256" key="3">
    <source>
        <dbReference type="ARBA" id="ARBA00022823"/>
    </source>
</evidence>
<feature type="domain" description="Peripheral subunit-binding (PSBD)" evidence="7">
    <location>
        <begin position="129"/>
        <end position="166"/>
    </location>
</feature>
<dbReference type="PANTHER" id="PTHR23151:SF90">
    <property type="entry name" value="DIHYDROLIPOYLLYSINE-RESIDUE ACETYLTRANSFERASE COMPONENT OF PYRUVATE DEHYDROGENASE COMPLEX, MITOCHONDRIAL-RELATED"/>
    <property type="match status" value="1"/>
</dbReference>
<evidence type="ECO:0000259" key="7">
    <source>
        <dbReference type="PROSITE" id="PS51826"/>
    </source>
</evidence>
<reference evidence="9" key="1">
    <citation type="submission" date="2016-10" db="EMBL/GenBank/DDBJ databases">
        <authorList>
            <person name="Varghese N."/>
            <person name="Submissions S."/>
        </authorList>
    </citation>
    <scope>NUCLEOTIDE SEQUENCE [LARGE SCALE GENOMIC DNA]</scope>
    <source>
        <strain evidence="9">CGMCC 4.3530</strain>
    </source>
</reference>
<accession>A0A1H2ZT21</accession>
<feature type="domain" description="Lipoyl-binding" evidence="6">
    <location>
        <begin position="2"/>
        <end position="77"/>
    </location>
</feature>
<dbReference type="InterPro" id="IPR011053">
    <property type="entry name" value="Single_hybrid_motif"/>
</dbReference>
<comment type="similarity">
    <text evidence="2 4">Belongs to the 2-oxoacid dehydrogenase family.</text>
</comment>
<keyword evidence="9" id="KW-1185">Reference proteome</keyword>
<keyword evidence="4" id="KW-0012">Acyltransferase</keyword>
<sequence length="416" mass="43954">MAELLRVPEVAADTAEVVLSTWQLTEGAAFAEGDALVAVETDKAEVEISADSAGVLLKTLYEPGSEVAVGAAIAVLGADGEHIADVDALLTELGVAVARPAETKQPVRREIPESRPAPAQSADRGGRIFASPLARRQAKEAGLDLAELTGTGPGGRIVRRDIEAAIAARRQEPPEASPQQAESPQPAPRSDAYEDVPHSRMRRAIAARLTESKQTTPHFYLRARIQVEALLALREQVNSTGPVRVSVNDLLIKAVAKAHAAVPGMNAIWLPDAIRRFHHVDVSVAVATGGGLVTPVLRGVEDMSVSAIAGRMRDYVDRAKNGGLRPEELQGGSITISNLGMFGVAEFDAIINPPQAAILAVGAVREEAVVRDGQVVPAEVIDVVLSVDHRPADGALAAKWLDAFTKTVENPLQILI</sequence>
<dbReference type="SUPFAM" id="SSF52777">
    <property type="entry name" value="CoA-dependent acyltransferases"/>
    <property type="match status" value="1"/>
</dbReference>
<dbReference type="CDD" id="cd06849">
    <property type="entry name" value="lipoyl_domain"/>
    <property type="match status" value="1"/>
</dbReference>
<dbReference type="Gene3D" id="3.30.559.10">
    <property type="entry name" value="Chloramphenicol acetyltransferase-like domain"/>
    <property type="match status" value="1"/>
</dbReference>
<dbReference type="Pfam" id="PF02817">
    <property type="entry name" value="E3_binding"/>
    <property type="match status" value="1"/>
</dbReference>
<dbReference type="PROSITE" id="PS51826">
    <property type="entry name" value="PSBD"/>
    <property type="match status" value="1"/>
</dbReference>
<evidence type="ECO:0000256" key="1">
    <source>
        <dbReference type="ARBA" id="ARBA00001938"/>
    </source>
</evidence>
<dbReference type="InterPro" id="IPR036625">
    <property type="entry name" value="E3-bd_dom_sf"/>
</dbReference>
<dbReference type="InterPro" id="IPR023213">
    <property type="entry name" value="CAT-like_dom_sf"/>
</dbReference>
<feature type="region of interest" description="Disordered" evidence="5">
    <location>
        <begin position="169"/>
        <end position="196"/>
    </location>
</feature>
<keyword evidence="3 4" id="KW-0450">Lipoyl</keyword>
<dbReference type="InterPro" id="IPR001078">
    <property type="entry name" value="2-oxoacid_DH_actylTfrase"/>
</dbReference>
<dbReference type="InterPro" id="IPR045257">
    <property type="entry name" value="E2/Pdx1"/>
</dbReference>
<keyword evidence="8" id="KW-0670">Pyruvate</keyword>
<evidence type="ECO:0000313" key="9">
    <source>
        <dbReference type="Proteomes" id="UP000199529"/>
    </source>
</evidence>
<dbReference type="OrthoDB" id="9805770at2"/>
<dbReference type="STRING" id="418495.SAMN05216215_1008155"/>
<gene>
    <name evidence="8" type="ORF">SAMN05216215_1008155</name>
</gene>
<dbReference type="Pfam" id="PF00198">
    <property type="entry name" value="2-oxoacid_dh"/>
    <property type="match status" value="1"/>
</dbReference>
<dbReference type="EMBL" id="FNOK01000008">
    <property type="protein sequence ID" value="SDX19839.1"/>
    <property type="molecule type" value="Genomic_DNA"/>
</dbReference>
<dbReference type="Proteomes" id="UP000199529">
    <property type="component" value="Unassembled WGS sequence"/>
</dbReference>
<evidence type="ECO:0000313" key="8">
    <source>
        <dbReference type="EMBL" id="SDX19839.1"/>
    </source>
</evidence>
<dbReference type="InterPro" id="IPR004167">
    <property type="entry name" value="PSBD"/>
</dbReference>
<evidence type="ECO:0000256" key="5">
    <source>
        <dbReference type="SAM" id="MobiDB-lite"/>
    </source>
</evidence>
<dbReference type="GO" id="GO:0016746">
    <property type="term" value="F:acyltransferase activity"/>
    <property type="evidence" value="ECO:0007669"/>
    <property type="project" value="UniProtKB-KW"/>
</dbReference>
<proteinExistence type="inferred from homology"/>
<evidence type="ECO:0000259" key="6">
    <source>
        <dbReference type="PROSITE" id="PS50968"/>
    </source>
</evidence>
<keyword evidence="4 8" id="KW-0808">Transferase</keyword>
<dbReference type="AlphaFoldDB" id="A0A1H2ZT21"/>
<protein>
    <recommendedName>
        <fullName evidence="4">Dihydrolipoamide acetyltransferase component of pyruvate dehydrogenase complex</fullName>
        <ecNumber evidence="4">2.3.1.-</ecNumber>
    </recommendedName>
</protein>
<feature type="compositionally biased region" description="Low complexity" evidence="5">
    <location>
        <begin position="177"/>
        <end position="190"/>
    </location>
</feature>
<dbReference type="SUPFAM" id="SSF51230">
    <property type="entry name" value="Single hybrid motif"/>
    <property type="match status" value="1"/>
</dbReference>
<dbReference type="EC" id="2.3.1.-" evidence="4"/>
<evidence type="ECO:0000256" key="4">
    <source>
        <dbReference type="RuleBase" id="RU003423"/>
    </source>
</evidence>